<keyword evidence="3 5" id="KW-0472">Membrane</keyword>
<evidence type="ECO:0000256" key="3">
    <source>
        <dbReference type="ARBA" id="ARBA00023136"/>
    </source>
</evidence>
<dbReference type="RefSeq" id="WP_114562493.1">
    <property type="nucleotide sequence ID" value="NZ_CP031124.1"/>
</dbReference>
<evidence type="ECO:0000313" key="7">
    <source>
        <dbReference type="Proteomes" id="UP000252182"/>
    </source>
</evidence>
<evidence type="ECO:0000256" key="4">
    <source>
        <dbReference type="ARBA" id="ARBA00023186"/>
    </source>
</evidence>
<proteinExistence type="predicted"/>
<dbReference type="KEGG" id="hyf:DTO96_101010"/>
<dbReference type="SUPFAM" id="SSF109998">
    <property type="entry name" value="Triger factor/SurA peptide-binding domain-like"/>
    <property type="match status" value="1"/>
</dbReference>
<dbReference type="PANTHER" id="PTHR47529">
    <property type="entry name" value="PEPTIDYL-PROLYL CIS-TRANS ISOMERASE D"/>
    <property type="match status" value="1"/>
</dbReference>
<dbReference type="InterPro" id="IPR052029">
    <property type="entry name" value="PpiD_chaperone"/>
</dbReference>
<dbReference type="Gene3D" id="1.10.4030.10">
    <property type="entry name" value="Porin chaperone SurA, peptide-binding domain"/>
    <property type="match status" value="1"/>
</dbReference>
<evidence type="ECO:0000313" key="6">
    <source>
        <dbReference type="EMBL" id="AXF85280.1"/>
    </source>
</evidence>
<keyword evidence="6" id="KW-0413">Isomerase</keyword>
<accession>A0A345DA92</accession>
<evidence type="ECO:0000256" key="2">
    <source>
        <dbReference type="ARBA" id="ARBA00022475"/>
    </source>
</evidence>
<keyword evidence="4" id="KW-0143">Chaperone</keyword>
<keyword evidence="5" id="KW-1133">Transmembrane helix</keyword>
<evidence type="ECO:0000256" key="1">
    <source>
        <dbReference type="ARBA" id="ARBA00004236"/>
    </source>
</evidence>
<dbReference type="GO" id="GO:0003755">
    <property type="term" value="F:peptidyl-prolyl cis-trans isomerase activity"/>
    <property type="evidence" value="ECO:0007669"/>
    <property type="project" value="UniProtKB-EC"/>
</dbReference>
<gene>
    <name evidence="6" type="primary">ppiD</name>
    <name evidence="6" type="ORF">DTO96_101010</name>
</gene>
<comment type="subcellular location">
    <subcellularLocation>
        <location evidence="1">Cell membrane</location>
    </subcellularLocation>
</comment>
<dbReference type="EMBL" id="CP031124">
    <property type="protein sequence ID" value="AXF85280.1"/>
    <property type="molecule type" value="Genomic_DNA"/>
</dbReference>
<dbReference type="Proteomes" id="UP000252182">
    <property type="component" value="Chromosome"/>
</dbReference>
<dbReference type="Pfam" id="PF13624">
    <property type="entry name" value="SurA_N_3"/>
    <property type="match status" value="1"/>
</dbReference>
<keyword evidence="2" id="KW-1003">Cell membrane</keyword>
<evidence type="ECO:0000256" key="5">
    <source>
        <dbReference type="SAM" id="Phobius"/>
    </source>
</evidence>
<keyword evidence="7" id="KW-1185">Reference proteome</keyword>
<dbReference type="AlphaFoldDB" id="A0A345DA92"/>
<keyword evidence="5" id="KW-0812">Transmembrane</keyword>
<dbReference type="InterPro" id="IPR027304">
    <property type="entry name" value="Trigger_fact/SurA_dom_sf"/>
</dbReference>
<sequence length="523" mass="56412">MFNFVHKHKQIIQLILAVMFIPFMFSGVSNLTTMDFNGDVVAKIGKQSITKAVFEQNFNQYKDKVRAQMGDKFSEADFDTFEQRTAFLNEMVDEYTVSEAVQSEHLTVSDAQLVSALLKDPIVSRDAQGNIDRAKYEALLKQNHLTEAQYESSVRNRLSTGLIEQVSGSGFNLQPLQQAAIGDVLTQVRLVEIKPIDLTPYMAKITVGSDKVDAYYQSHAAQFTKTESFDVDYVVIPVLPANYVPNDVDIKSAFGGTPTAEEINKVKKDPALIKDVLAKTALAKMEAVAKDIDATSAKAPQDLAAIASRFGGKIESAKNVTRTGDDALPELLKSADVRLALITGTQVVGKAISSPVKLNDTSLIVGRVSKQTPAGLLPLADVQAEIEKTLKQESVVAQARGDAQKQIASMAASTSIGTPVAVGPLLNSNLNRSTVAQVLALGAKDVPKLLVSDDASSVSIVRVIGEDPSKPASDKFVGLKPALQQWGGISGALQQRAYLNVLRERLGVKLYPEHLGGTEKSKA</sequence>
<name>A0A345DA92_9BURK</name>
<organism evidence="6 7">
    <name type="scientific">Ephemeroptericola cinctiostellae</name>
    <dbReference type="NCBI Taxonomy" id="2268024"/>
    <lineage>
        <taxon>Bacteria</taxon>
        <taxon>Pseudomonadati</taxon>
        <taxon>Pseudomonadota</taxon>
        <taxon>Betaproteobacteria</taxon>
        <taxon>Burkholderiales</taxon>
        <taxon>Burkholderiaceae</taxon>
        <taxon>Ephemeroptericola</taxon>
    </lineage>
</organism>
<protein>
    <submittedName>
        <fullName evidence="6">Peptidyl-prolyl cis-trans isomerase D</fullName>
        <ecNumber evidence="6">5.2.1.8</ecNumber>
    </submittedName>
</protein>
<dbReference type="OrthoDB" id="9812372at2"/>
<reference evidence="7" key="1">
    <citation type="submission" date="2018-07" db="EMBL/GenBank/DDBJ databases">
        <authorList>
            <person name="Kim H."/>
        </authorList>
    </citation>
    <scope>NUCLEOTIDE SEQUENCE [LARGE SCALE GENOMIC DNA]</scope>
    <source>
        <strain evidence="7">F02</strain>
    </source>
</reference>
<dbReference type="EC" id="5.2.1.8" evidence="6"/>
<feature type="transmembrane region" description="Helical" evidence="5">
    <location>
        <begin position="12"/>
        <end position="31"/>
    </location>
</feature>
<dbReference type="GO" id="GO:0005886">
    <property type="term" value="C:plasma membrane"/>
    <property type="evidence" value="ECO:0007669"/>
    <property type="project" value="UniProtKB-SubCell"/>
</dbReference>
<dbReference type="PANTHER" id="PTHR47529:SF1">
    <property type="entry name" value="PERIPLASMIC CHAPERONE PPID"/>
    <property type="match status" value="1"/>
</dbReference>